<dbReference type="Gene3D" id="3.80.10.10">
    <property type="entry name" value="Ribonuclease Inhibitor"/>
    <property type="match status" value="1"/>
</dbReference>
<protein>
    <submittedName>
        <fullName evidence="1">Uncharacterized protein</fullName>
    </submittedName>
</protein>
<reference evidence="1" key="1">
    <citation type="journal article" date="2023" name="G3 (Bethesda)">
        <title>Whole genome assembly and annotation of the endangered Caribbean coral Acropora cervicornis.</title>
        <authorList>
            <person name="Selwyn J.D."/>
            <person name="Vollmer S.V."/>
        </authorList>
    </citation>
    <scope>NUCLEOTIDE SEQUENCE</scope>
    <source>
        <strain evidence="1">K2</strain>
    </source>
</reference>
<dbReference type="Proteomes" id="UP001249851">
    <property type="component" value="Unassembled WGS sequence"/>
</dbReference>
<dbReference type="GO" id="GO:0019005">
    <property type="term" value="C:SCF ubiquitin ligase complex"/>
    <property type="evidence" value="ECO:0007669"/>
    <property type="project" value="TreeGrafter"/>
</dbReference>
<dbReference type="PANTHER" id="PTHR13318">
    <property type="entry name" value="PARTNER OF PAIRED, ISOFORM B-RELATED"/>
    <property type="match status" value="1"/>
</dbReference>
<accession>A0AAD9QZ38</accession>
<dbReference type="SMART" id="SM00367">
    <property type="entry name" value="LRR_CC"/>
    <property type="match status" value="2"/>
</dbReference>
<comment type="caution">
    <text evidence="1">The sequence shown here is derived from an EMBL/GenBank/DDBJ whole genome shotgun (WGS) entry which is preliminary data.</text>
</comment>
<reference evidence="1" key="2">
    <citation type="journal article" date="2023" name="Science">
        <title>Genomic signatures of disease resistance in endangered staghorn corals.</title>
        <authorList>
            <person name="Vollmer S.V."/>
            <person name="Selwyn J.D."/>
            <person name="Despard B.A."/>
            <person name="Roesel C.L."/>
        </authorList>
    </citation>
    <scope>NUCLEOTIDE SEQUENCE</scope>
    <source>
        <strain evidence="1">K2</strain>
    </source>
</reference>
<evidence type="ECO:0000313" key="1">
    <source>
        <dbReference type="EMBL" id="KAK2569755.1"/>
    </source>
</evidence>
<dbReference type="AlphaFoldDB" id="A0AAD9QZ38"/>
<proteinExistence type="predicted"/>
<dbReference type="EMBL" id="JARQWQ010000009">
    <property type="protein sequence ID" value="KAK2569755.1"/>
    <property type="molecule type" value="Genomic_DNA"/>
</dbReference>
<feature type="non-terminal residue" evidence="1">
    <location>
        <position position="529"/>
    </location>
</feature>
<sequence>NKAPKEEQRDVDSEDSSEGFGFLEKNLHEFFHELRRYDMTTWDVESTYKLMSKLTDLHIKEFDDFNISLSMILGEMIRHWRPESSQTAELFLRISESDEADLSSLILTLCNTPVKVKFLERHIASILTASQRKFPNEWQPEAIGKLLQDVEDNGFNIDATEVFHRMGKEQGEPESLGKLVRHYLLANAEKDSFSCRCKTVECECPAYVDEGIAFIVFAGLERKMDWDEDSKLTFFRSATDTLWTPEILNELGELFNIKDAVKVCNPLVDRRLNWNAKEFVSAEDHTAVDKAQKKLYPQRRCKGVRCSNQPKRGCYFDMCGRCCKKVGEACTVHEDMSFFEPPVSKTDLDHLVGLTPFRSVIFGSDFSVHDEDVIKVVDLCKESLVVLEVGSSNTGAGVWLSDVAVHHIANNCPNLRKLRLESVTGVTDNAVTDVMSKCTLLEELEVSGHDRSSGSLTDEGIKQLFDLSVLPNLKGLIITDQMRVRHDVVYRLRRRRPKLKIIAGETDSDSFAHSMVLSMCGMSYGDGLY</sequence>
<gene>
    <name evidence="1" type="ORF">P5673_005593</name>
</gene>
<dbReference type="GO" id="GO:0031146">
    <property type="term" value="P:SCF-dependent proteasomal ubiquitin-dependent protein catabolic process"/>
    <property type="evidence" value="ECO:0007669"/>
    <property type="project" value="TreeGrafter"/>
</dbReference>
<dbReference type="InterPro" id="IPR006553">
    <property type="entry name" value="Leu-rich_rpt_Cys-con_subtyp"/>
</dbReference>
<evidence type="ECO:0000313" key="2">
    <source>
        <dbReference type="Proteomes" id="UP001249851"/>
    </source>
</evidence>
<dbReference type="InterPro" id="IPR032675">
    <property type="entry name" value="LRR_dom_sf"/>
</dbReference>
<name>A0AAD9QZ38_ACRCE</name>
<dbReference type="SUPFAM" id="SSF52047">
    <property type="entry name" value="RNI-like"/>
    <property type="match status" value="1"/>
</dbReference>
<organism evidence="1 2">
    <name type="scientific">Acropora cervicornis</name>
    <name type="common">Staghorn coral</name>
    <dbReference type="NCBI Taxonomy" id="6130"/>
    <lineage>
        <taxon>Eukaryota</taxon>
        <taxon>Metazoa</taxon>
        <taxon>Cnidaria</taxon>
        <taxon>Anthozoa</taxon>
        <taxon>Hexacorallia</taxon>
        <taxon>Scleractinia</taxon>
        <taxon>Astrocoeniina</taxon>
        <taxon>Acroporidae</taxon>
        <taxon>Acropora</taxon>
    </lineage>
</organism>
<keyword evidence="2" id="KW-1185">Reference proteome</keyword>